<dbReference type="EMBL" id="REGN01005117">
    <property type="protein sequence ID" value="RNA14751.1"/>
    <property type="molecule type" value="Genomic_DNA"/>
</dbReference>
<reference evidence="1 2" key="1">
    <citation type="journal article" date="2018" name="Sci. Rep.">
        <title>Genomic signatures of local adaptation to the degree of environmental predictability in rotifers.</title>
        <authorList>
            <person name="Franch-Gras L."/>
            <person name="Hahn C."/>
            <person name="Garcia-Roger E.M."/>
            <person name="Carmona M.J."/>
            <person name="Serra M."/>
            <person name="Gomez A."/>
        </authorList>
    </citation>
    <scope>NUCLEOTIDE SEQUENCE [LARGE SCALE GENOMIC DNA]</scope>
    <source>
        <strain evidence="1">HYR1</strain>
    </source>
</reference>
<dbReference type="Proteomes" id="UP000276133">
    <property type="component" value="Unassembled WGS sequence"/>
</dbReference>
<proteinExistence type="predicted"/>
<evidence type="ECO:0000313" key="2">
    <source>
        <dbReference type="Proteomes" id="UP000276133"/>
    </source>
</evidence>
<protein>
    <submittedName>
        <fullName evidence="1">Uncharacterized protein</fullName>
    </submittedName>
</protein>
<keyword evidence="2" id="KW-1185">Reference proteome</keyword>
<sequence length="71" mass="8515">MEYLDIRKRKSQISRYYLKQLNSKNKPMISGLNQIEKEILFKSLKEGFLSLKTAQESFFKIVFQKGKKIHF</sequence>
<name>A0A3M7QUJ9_BRAPC</name>
<comment type="caution">
    <text evidence="1">The sequence shown here is derived from an EMBL/GenBank/DDBJ whole genome shotgun (WGS) entry which is preliminary data.</text>
</comment>
<dbReference type="AlphaFoldDB" id="A0A3M7QUJ9"/>
<organism evidence="1 2">
    <name type="scientific">Brachionus plicatilis</name>
    <name type="common">Marine rotifer</name>
    <name type="synonym">Brachionus muelleri</name>
    <dbReference type="NCBI Taxonomy" id="10195"/>
    <lineage>
        <taxon>Eukaryota</taxon>
        <taxon>Metazoa</taxon>
        <taxon>Spiralia</taxon>
        <taxon>Gnathifera</taxon>
        <taxon>Rotifera</taxon>
        <taxon>Eurotatoria</taxon>
        <taxon>Monogononta</taxon>
        <taxon>Pseudotrocha</taxon>
        <taxon>Ploima</taxon>
        <taxon>Brachionidae</taxon>
        <taxon>Brachionus</taxon>
    </lineage>
</organism>
<gene>
    <name evidence="1" type="ORF">BpHYR1_045276</name>
</gene>
<evidence type="ECO:0000313" key="1">
    <source>
        <dbReference type="EMBL" id="RNA14751.1"/>
    </source>
</evidence>
<accession>A0A3M7QUJ9</accession>